<keyword evidence="3" id="KW-0238">DNA-binding</keyword>
<evidence type="ECO:0000256" key="5">
    <source>
        <dbReference type="ARBA" id="ARBA00023242"/>
    </source>
</evidence>
<dbReference type="PANTHER" id="PTHR31541">
    <property type="entry name" value="B3 DOMAIN PLANT PROTEIN-RELATED"/>
    <property type="match status" value="1"/>
</dbReference>
<reference evidence="8" key="2">
    <citation type="submission" date="2025-08" db="UniProtKB">
        <authorList>
            <consortium name="RefSeq"/>
        </authorList>
    </citation>
    <scope>IDENTIFICATION</scope>
    <source>
        <tissue evidence="8">Leaf</tissue>
    </source>
</reference>
<dbReference type="SUPFAM" id="SSF101936">
    <property type="entry name" value="DNA-binding pseudobarrel domain"/>
    <property type="match status" value="1"/>
</dbReference>
<evidence type="ECO:0000256" key="1">
    <source>
        <dbReference type="ARBA" id="ARBA00004123"/>
    </source>
</evidence>
<organism evidence="7 8">
    <name type="scientific">Camelina sativa</name>
    <name type="common">False flax</name>
    <name type="synonym">Myagrum sativum</name>
    <dbReference type="NCBI Taxonomy" id="90675"/>
    <lineage>
        <taxon>Eukaryota</taxon>
        <taxon>Viridiplantae</taxon>
        <taxon>Streptophyta</taxon>
        <taxon>Embryophyta</taxon>
        <taxon>Tracheophyta</taxon>
        <taxon>Spermatophyta</taxon>
        <taxon>Magnoliopsida</taxon>
        <taxon>eudicotyledons</taxon>
        <taxon>Gunneridae</taxon>
        <taxon>Pentapetalae</taxon>
        <taxon>rosids</taxon>
        <taxon>malvids</taxon>
        <taxon>Brassicales</taxon>
        <taxon>Brassicaceae</taxon>
        <taxon>Camelineae</taxon>
        <taxon>Camelina</taxon>
    </lineage>
</organism>
<dbReference type="GeneID" id="104789116"/>
<dbReference type="Proteomes" id="UP000694864">
    <property type="component" value="Chromosome 5"/>
</dbReference>
<keyword evidence="5" id="KW-0539">Nucleus</keyword>
<evidence type="ECO:0000313" key="8">
    <source>
        <dbReference type="RefSeq" id="XP_010513161.1"/>
    </source>
</evidence>
<dbReference type="Pfam" id="PF03754">
    <property type="entry name" value="At2g31720-like"/>
    <property type="match status" value="1"/>
</dbReference>
<protein>
    <submittedName>
        <fullName evidence="8">B3 domain-containing protein At2g31460</fullName>
    </submittedName>
</protein>
<accession>A0ABM0ZBB0</accession>
<comment type="subcellular location">
    <subcellularLocation>
        <location evidence="1">Nucleus</location>
    </subcellularLocation>
</comment>
<dbReference type="RefSeq" id="XP_010513161.1">
    <property type="nucleotide sequence ID" value="XM_010514859.1"/>
</dbReference>
<evidence type="ECO:0000256" key="4">
    <source>
        <dbReference type="ARBA" id="ARBA00023163"/>
    </source>
</evidence>
<evidence type="ECO:0000313" key="7">
    <source>
        <dbReference type="Proteomes" id="UP000694864"/>
    </source>
</evidence>
<keyword evidence="7" id="KW-1185">Reference proteome</keyword>
<dbReference type="InterPro" id="IPR005508">
    <property type="entry name" value="At2g31720-like"/>
</dbReference>
<evidence type="ECO:0000256" key="6">
    <source>
        <dbReference type="SAM" id="MobiDB-lite"/>
    </source>
</evidence>
<feature type="region of interest" description="Disordered" evidence="6">
    <location>
        <begin position="161"/>
        <end position="260"/>
    </location>
</feature>
<evidence type="ECO:0000256" key="2">
    <source>
        <dbReference type="ARBA" id="ARBA00023015"/>
    </source>
</evidence>
<reference evidence="7" key="1">
    <citation type="journal article" date="2014" name="Nat. Commun.">
        <title>The emerging biofuel crop Camelina sativa retains a highly undifferentiated hexaploid genome structure.</title>
        <authorList>
            <person name="Kagale S."/>
            <person name="Koh C."/>
            <person name="Nixon J."/>
            <person name="Bollina V."/>
            <person name="Clarke W.E."/>
            <person name="Tuteja R."/>
            <person name="Spillane C."/>
            <person name="Robinson S.J."/>
            <person name="Links M.G."/>
            <person name="Clarke C."/>
            <person name="Higgins E.E."/>
            <person name="Huebert T."/>
            <person name="Sharpe A.G."/>
            <person name="Parkin I.A."/>
        </authorList>
    </citation>
    <scope>NUCLEOTIDE SEQUENCE [LARGE SCALE GENOMIC DNA]</scope>
    <source>
        <strain evidence="7">cv. DH55</strain>
    </source>
</reference>
<dbReference type="PANTHER" id="PTHR31541:SF56">
    <property type="entry name" value="DOMAIN PROTEIN, PUTATIVE (DUF313)-RELATED"/>
    <property type="match status" value="1"/>
</dbReference>
<feature type="compositionally biased region" description="Basic and acidic residues" evidence="6">
    <location>
        <begin position="198"/>
        <end position="210"/>
    </location>
</feature>
<sequence length="260" mass="28633">MDTTPVPDLVSEAMKTLNGYDAKLVIPKKTLFASDFATKQSRLNFNVKLMNGFLSQEEQKTLSAKRSVGLRVAVLVAVNPPTKIRVIELHKREKSYSFVKGWKKLIDDNVKTLDVGDSFSLWGFRTTGVVQVVRDCERDDLCDLEQTSLCFAIVPVKDSGNDDLPGEKESALPAETESALPGEKESALPAETESALPGEKESALPAEKESALPGETKSADWFNETQEFNHIPFDPNDTQGYLPGETEDFGCNEDGSIRDD</sequence>
<dbReference type="InterPro" id="IPR015300">
    <property type="entry name" value="DNA-bd_pseudobarrel_sf"/>
</dbReference>
<name>A0ABM0ZBB0_CAMSA</name>
<keyword evidence="4" id="KW-0804">Transcription</keyword>
<evidence type="ECO:0000256" key="3">
    <source>
        <dbReference type="ARBA" id="ARBA00023125"/>
    </source>
</evidence>
<proteinExistence type="predicted"/>
<keyword evidence="2" id="KW-0805">Transcription regulation</keyword>
<gene>
    <name evidence="8" type="primary">LOC104789116</name>
</gene>